<feature type="domain" description="SHSP" evidence="5">
    <location>
        <begin position="152"/>
        <end position="265"/>
    </location>
</feature>
<protein>
    <recommendedName>
        <fullName evidence="5">SHSP domain-containing protein</fullName>
    </recommendedName>
</protein>
<evidence type="ECO:0000313" key="7">
    <source>
        <dbReference type="Proteomes" id="UP000192247"/>
    </source>
</evidence>
<dbReference type="EMBL" id="MNPL01015017">
    <property type="protein sequence ID" value="OQR71274.1"/>
    <property type="molecule type" value="Genomic_DNA"/>
</dbReference>
<keyword evidence="1" id="KW-0346">Stress response</keyword>
<comment type="caution">
    <text evidence="6">The sequence shown here is derived from an EMBL/GenBank/DDBJ whole genome shotgun (WGS) entry which is preliminary data.</text>
</comment>
<dbReference type="PROSITE" id="PS01031">
    <property type="entry name" value="SHSP"/>
    <property type="match status" value="1"/>
</dbReference>
<dbReference type="GO" id="GO:0051082">
    <property type="term" value="F:unfolded protein binding"/>
    <property type="evidence" value="ECO:0007669"/>
    <property type="project" value="TreeGrafter"/>
</dbReference>
<dbReference type="GO" id="GO:0005634">
    <property type="term" value="C:nucleus"/>
    <property type="evidence" value="ECO:0007669"/>
    <property type="project" value="TreeGrafter"/>
</dbReference>
<evidence type="ECO:0000259" key="5">
    <source>
        <dbReference type="PROSITE" id="PS01031"/>
    </source>
</evidence>
<dbReference type="GO" id="GO:0005737">
    <property type="term" value="C:cytoplasm"/>
    <property type="evidence" value="ECO:0007669"/>
    <property type="project" value="TreeGrafter"/>
</dbReference>
<gene>
    <name evidence="6" type="ORF">BIW11_01528</name>
</gene>
<evidence type="ECO:0000313" key="6">
    <source>
        <dbReference type="EMBL" id="OQR71274.1"/>
    </source>
</evidence>
<keyword evidence="7" id="KW-1185">Reference proteome</keyword>
<name>A0A1V9XCL4_9ACAR</name>
<dbReference type="InterPro" id="IPR008978">
    <property type="entry name" value="HSP20-like_chaperone"/>
</dbReference>
<dbReference type="Pfam" id="PF00011">
    <property type="entry name" value="HSP20"/>
    <property type="match status" value="1"/>
</dbReference>
<sequence length="265" mass="29457">MSNNSEVKIVKVFTERSATSSSTTDSNSPDLVTPGQQQTEKTERHEYHSFNELPLETRKYIDGLLGPDASTKFDNISVVSEQTTRYSQPEVRVVNISHKKVIEENRQIPVVDERTMTSQQPAQQQTTSTQGMQNKNIEHVTVHTTRENTTTSGYTNDIPDLQVKNCLQTHDKIVVEIDATGFTAEDILMKVSGRNLVIQGRKEGPDPRDPATTLRKELKRDIVMPPGVDAAHITCSLCAITGRLTVTIPFPQPVGGEYTIPIKTV</sequence>
<dbReference type="Gene3D" id="2.60.40.790">
    <property type="match status" value="1"/>
</dbReference>
<evidence type="ECO:0000256" key="3">
    <source>
        <dbReference type="RuleBase" id="RU003616"/>
    </source>
</evidence>
<proteinExistence type="inferred from homology"/>
<feature type="region of interest" description="Disordered" evidence="4">
    <location>
        <begin position="14"/>
        <end position="44"/>
    </location>
</feature>
<dbReference type="SUPFAM" id="SSF49764">
    <property type="entry name" value="HSP20-like chaperones"/>
    <property type="match status" value="1"/>
</dbReference>
<dbReference type="PANTHER" id="PTHR45640:SF13">
    <property type="entry name" value="HEAT SHOCK PROTEIN 22-RELATED"/>
    <property type="match status" value="1"/>
</dbReference>
<dbReference type="GO" id="GO:0009408">
    <property type="term" value="P:response to heat"/>
    <property type="evidence" value="ECO:0007669"/>
    <property type="project" value="TreeGrafter"/>
</dbReference>
<evidence type="ECO:0000256" key="1">
    <source>
        <dbReference type="ARBA" id="ARBA00023016"/>
    </source>
</evidence>
<evidence type="ECO:0000256" key="4">
    <source>
        <dbReference type="SAM" id="MobiDB-lite"/>
    </source>
</evidence>
<dbReference type="InterPro" id="IPR001436">
    <property type="entry name" value="Alpha-crystallin/sHSP_animal"/>
</dbReference>
<dbReference type="OrthoDB" id="1431247at2759"/>
<dbReference type="CDD" id="cd06464">
    <property type="entry name" value="ACD_sHsps-like"/>
    <property type="match status" value="1"/>
</dbReference>
<reference evidence="6 7" key="1">
    <citation type="journal article" date="2017" name="Gigascience">
        <title>Draft genome of the honey bee ectoparasitic mite, Tropilaelaps mercedesae, is shaped by the parasitic life history.</title>
        <authorList>
            <person name="Dong X."/>
            <person name="Armstrong S.D."/>
            <person name="Xia D."/>
            <person name="Makepeace B.L."/>
            <person name="Darby A.C."/>
            <person name="Kadowaki T."/>
        </authorList>
    </citation>
    <scope>NUCLEOTIDE SEQUENCE [LARGE SCALE GENOMIC DNA]</scope>
    <source>
        <strain evidence="6">Wuxi-XJTLU</strain>
    </source>
</reference>
<organism evidence="6 7">
    <name type="scientific">Tropilaelaps mercedesae</name>
    <dbReference type="NCBI Taxonomy" id="418985"/>
    <lineage>
        <taxon>Eukaryota</taxon>
        <taxon>Metazoa</taxon>
        <taxon>Ecdysozoa</taxon>
        <taxon>Arthropoda</taxon>
        <taxon>Chelicerata</taxon>
        <taxon>Arachnida</taxon>
        <taxon>Acari</taxon>
        <taxon>Parasitiformes</taxon>
        <taxon>Mesostigmata</taxon>
        <taxon>Gamasina</taxon>
        <taxon>Dermanyssoidea</taxon>
        <taxon>Laelapidae</taxon>
        <taxon>Tropilaelaps</taxon>
    </lineage>
</organism>
<dbReference type="Proteomes" id="UP000192247">
    <property type="component" value="Unassembled WGS sequence"/>
</dbReference>
<feature type="compositionally biased region" description="Low complexity" evidence="4">
    <location>
        <begin position="15"/>
        <end position="28"/>
    </location>
</feature>
<dbReference type="InParanoid" id="A0A1V9XCL4"/>
<dbReference type="InterPro" id="IPR002068">
    <property type="entry name" value="A-crystallin/Hsp20_dom"/>
</dbReference>
<dbReference type="AlphaFoldDB" id="A0A1V9XCL4"/>
<dbReference type="PANTHER" id="PTHR45640">
    <property type="entry name" value="HEAT SHOCK PROTEIN HSP-12.2-RELATED"/>
    <property type="match status" value="1"/>
</dbReference>
<dbReference type="GO" id="GO:0042026">
    <property type="term" value="P:protein refolding"/>
    <property type="evidence" value="ECO:0007669"/>
    <property type="project" value="TreeGrafter"/>
</dbReference>
<comment type="similarity">
    <text evidence="2 3">Belongs to the small heat shock protein (HSP20) family.</text>
</comment>
<evidence type="ECO:0000256" key="2">
    <source>
        <dbReference type="PROSITE-ProRule" id="PRU00285"/>
    </source>
</evidence>
<accession>A0A1V9XCL4</accession>